<keyword evidence="2" id="KW-0472">Membrane</keyword>
<dbReference type="SUPFAM" id="SSF160544">
    <property type="entry name" value="EscU C-terminal domain-like"/>
    <property type="match status" value="1"/>
</dbReference>
<feature type="transmembrane region" description="Helical" evidence="2">
    <location>
        <begin position="144"/>
        <end position="162"/>
    </location>
</feature>
<dbReference type="Proteomes" id="UP000709466">
    <property type="component" value="Unassembled WGS sequence"/>
</dbReference>
<keyword evidence="3" id="KW-0282">Flagellum</keyword>
<feature type="transmembrane region" description="Helical" evidence="2">
    <location>
        <begin position="182"/>
        <end position="205"/>
    </location>
</feature>
<dbReference type="Gene3D" id="6.10.250.2080">
    <property type="match status" value="1"/>
</dbReference>
<dbReference type="RefSeq" id="WP_167638691.1">
    <property type="nucleotide sequence ID" value="NZ_JAATOP010000008.1"/>
</dbReference>
<feature type="transmembrane region" description="Helical" evidence="2">
    <location>
        <begin position="37"/>
        <end position="63"/>
    </location>
</feature>
<proteinExistence type="inferred from homology"/>
<keyword evidence="2" id="KW-0812">Transmembrane</keyword>
<comment type="similarity">
    <text evidence="1">Belongs to the type III secretion exporter family.</text>
</comment>
<keyword evidence="3" id="KW-0966">Cell projection</keyword>
<name>A0ABX0VZQ8_9RHOB</name>
<dbReference type="InterPro" id="IPR006135">
    <property type="entry name" value="T3SS_substrate_exporter"/>
</dbReference>
<comment type="caution">
    <text evidence="3">The sequence shown here is derived from an EMBL/GenBank/DDBJ whole genome shotgun (WGS) entry which is preliminary data.</text>
</comment>
<feature type="transmembrane region" description="Helical" evidence="2">
    <location>
        <begin position="83"/>
        <end position="104"/>
    </location>
</feature>
<evidence type="ECO:0000256" key="1">
    <source>
        <dbReference type="ARBA" id="ARBA00010690"/>
    </source>
</evidence>
<evidence type="ECO:0000256" key="2">
    <source>
        <dbReference type="SAM" id="Phobius"/>
    </source>
</evidence>
<gene>
    <name evidence="3" type="ORF">HCZ30_12815</name>
</gene>
<protein>
    <submittedName>
        <fullName evidence="3">Flagellar biosynthesis protein FlhB</fullName>
    </submittedName>
</protein>
<dbReference type="Gene3D" id="3.40.1690.10">
    <property type="entry name" value="secretion proteins EscU"/>
    <property type="match status" value="1"/>
</dbReference>
<dbReference type="Pfam" id="PF01312">
    <property type="entry name" value="Bac_export_2"/>
    <property type="match status" value="1"/>
</dbReference>
<organism evidence="3 4">
    <name type="scientific">Marivivens donghaensis</name>
    <dbReference type="NCBI Taxonomy" id="1699413"/>
    <lineage>
        <taxon>Bacteria</taxon>
        <taxon>Pseudomonadati</taxon>
        <taxon>Pseudomonadota</taxon>
        <taxon>Alphaproteobacteria</taxon>
        <taxon>Rhodobacterales</taxon>
        <taxon>Paracoccaceae</taxon>
        <taxon>Marivivens group</taxon>
        <taxon>Marivivens</taxon>
    </lineage>
</organism>
<dbReference type="InterPro" id="IPR029025">
    <property type="entry name" value="T3SS_substrate_exporter_C"/>
</dbReference>
<sequence length="349" mass="38133">MSEDDDKQFEPSQKRLDDARKRGEVAKSLDLVTAASWGGLLIAMLVTIGASFGYLGTMFMVLIETAGWTEIDRPLLGRLLGQTALPTLAWFLVPLLTSALALFAQRAVIFAPTKLAPKADRINPLKNAKQKFGRAGLFEFAKSAAKLMLYGAVLAVVIARGLPDITRSIWMTPAQAVGAMMWLAAQAFAAVIVLSGVIGVVDFMWQRAELHRRNRMSRQELMDETKESEGDPQLKQQRRQKAVDIAMNKMLADVPSADVVIVNPTHYAVALKWDKASGQAPICVAKGVDEVAAKIRELAAEYAVPVRSDPPAARALYATVKVGEPIRPDHYRAVAAAIRFADALKKRAR</sequence>
<keyword evidence="2" id="KW-1133">Transmembrane helix</keyword>
<dbReference type="PANTHER" id="PTHR30531:SF12">
    <property type="entry name" value="FLAGELLAR BIOSYNTHETIC PROTEIN FLHB"/>
    <property type="match status" value="1"/>
</dbReference>
<dbReference type="PRINTS" id="PR00950">
    <property type="entry name" value="TYPE3IMSPROT"/>
</dbReference>
<keyword evidence="3" id="KW-0969">Cilium</keyword>
<dbReference type="PANTHER" id="PTHR30531">
    <property type="entry name" value="FLAGELLAR BIOSYNTHETIC PROTEIN FLHB"/>
    <property type="match status" value="1"/>
</dbReference>
<accession>A0ABX0VZQ8</accession>
<reference evidence="3 4" key="1">
    <citation type="submission" date="2020-03" db="EMBL/GenBank/DDBJ databases">
        <title>Bacterial isolates of synthetic phycosphere.</title>
        <authorList>
            <person name="Fu H."/>
            <person name="Moran M.A."/>
        </authorList>
    </citation>
    <scope>NUCLEOTIDE SEQUENCE [LARGE SCALE GENOMIC DNA]</scope>
    <source>
        <strain evidence="3 4">HF1</strain>
    </source>
</reference>
<dbReference type="EMBL" id="JAATOP010000008">
    <property type="protein sequence ID" value="NIY73309.1"/>
    <property type="molecule type" value="Genomic_DNA"/>
</dbReference>
<evidence type="ECO:0000313" key="4">
    <source>
        <dbReference type="Proteomes" id="UP000709466"/>
    </source>
</evidence>
<evidence type="ECO:0000313" key="3">
    <source>
        <dbReference type="EMBL" id="NIY73309.1"/>
    </source>
</evidence>
<keyword evidence="4" id="KW-1185">Reference proteome</keyword>